<gene>
    <name evidence="1" type="ORF">PCOR1329_LOCUS46236</name>
</gene>
<name>A0ABN9U8N3_9DINO</name>
<evidence type="ECO:0000313" key="1">
    <source>
        <dbReference type="EMBL" id="CAK0855518.1"/>
    </source>
</evidence>
<protein>
    <submittedName>
        <fullName evidence="1">Uncharacterized protein</fullName>
    </submittedName>
</protein>
<reference evidence="1" key="1">
    <citation type="submission" date="2023-10" db="EMBL/GenBank/DDBJ databases">
        <authorList>
            <person name="Chen Y."/>
            <person name="Shah S."/>
            <person name="Dougan E. K."/>
            <person name="Thang M."/>
            <person name="Chan C."/>
        </authorList>
    </citation>
    <scope>NUCLEOTIDE SEQUENCE [LARGE SCALE GENOMIC DNA]</scope>
</reference>
<dbReference type="EMBL" id="CAUYUJ010015560">
    <property type="protein sequence ID" value="CAK0855518.1"/>
    <property type="molecule type" value="Genomic_DNA"/>
</dbReference>
<evidence type="ECO:0000313" key="2">
    <source>
        <dbReference type="Proteomes" id="UP001189429"/>
    </source>
</evidence>
<dbReference type="Proteomes" id="UP001189429">
    <property type="component" value="Unassembled WGS sequence"/>
</dbReference>
<keyword evidence="2" id="KW-1185">Reference proteome</keyword>
<comment type="caution">
    <text evidence="1">The sequence shown here is derived from an EMBL/GenBank/DDBJ whole genome shotgun (WGS) entry which is preliminary data.</text>
</comment>
<proteinExistence type="predicted"/>
<sequence length="245" mass="26089">SQAEGCDATGDLNKDLRARLGATKLLLQQAPASLQAAASEVHANALRSSASSATAARSSTEASHLLALAAQMGFAASDLAAAVESLNAAAKKGRKKKRKLTQDFRAVFGYFTEAERGAMSNQGGRPLEVREVCFNRVAALGARAPSEAAQRMLSARLILRTEDMRARFSQAKKIQTFDALKSAWKARARTAQNSVEIIGASPPPPSQHEGKRPAIFARAYADGALPVSSNTDTAMIKNDGRYIQF</sequence>
<organism evidence="1 2">
    <name type="scientific">Prorocentrum cordatum</name>
    <dbReference type="NCBI Taxonomy" id="2364126"/>
    <lineage>
        <taxon>Eukaryota</taxon>
        <taxon>Sar</taxon>
        <taxon>Alveolata</taxon>
        <taxon>Dinophyceae</taxon>
        <taxon>Prorocentrales</taxon>
        <taxon>Prorocentraceae</taxon>
        <taxon>Prorocentrum</taxon>
    </lineage>
</organism>
<feature type="non-terminal residue" evidence="1">
    <location>
        <position position="1"/>
    </location>
</feature>
<accession>A0ABN9U8N3</accession>